<protein>
    <submittedName>
        <fullName evidence="2">Uncharacterized protein</fullName>
    </submittedName>
</protein>
<evidence type="ECO:0000313" key="3">
    <source>
        <dbReference type="Proteomes" id="UP000823775"/>
    </source>
</evidence>
<proteinExistence type="predicted"/>
<evidence type="ECO:0000256" key="1">
    <source>
        <dbReference type="SAM" id="MobiDB-lite"/>
    </source>
</evidence>
<reference evidence="2 3" key="1">
    <citation type="journal article" date="2021" name="BMC Genomics">
        <title>Datura genome reveals duplications of psychoactive alkaloid biosynthetic genes and high mutation rate following tissue culture.</title>
        <authorList>
            <person name="Rajewski A."/>
            <person name="Carter-House D."/>
            <person name="Stajich J."/>
            <person name="Litt A."/>
        </authorList>
    </citation>
    <scope>NUCLEOTIDE SEQUENCE [LARGE SCALE GENOMIC DNA]</scope>
    <source>
        <strain evidence="2">AR-01</strain>
    </source>
</reference>
<evidence type="ECO:0000313" key="2">
    <source>
        <dbReference type="EMBL" id="MCD7467885.1"/>
    </source>
</evidence>
<organism evidence="2 3">
    <name type="scientific">Datura stramonium</name>
    <name type="common">Jimsonweed</name>
    <name type="synonym">Common thornapple</name>
    <dbReference type="NCBI Taxonomy" id="4076"/>
    <lineage>
        <taxon>Eukaryota</taxon>
        <taxon>Viridiplantae</taxon>
        <taxon>Streptophyta</taxon>
        <taxon>Embryophyta</taxon>
        <taxon>Tracheophyta</taxon>
        <taxon>Spermatophyta</taxon>
        <taxon>Magnoliopsida</taxon>
        <taxon>eudicotyledons</taxon>
        <taxon>Gunneridae</taxon>
        <taxon>Pentapetalae</taxon>
        <taxon>asterids</taxon>
        <taxon>lamiids</taxon>
        <taxon>Solanales</taxon>
        <taxon>Solanaceae</taxon>
        <taxon>Solanoideae</taxon>
        <taxon>Datureae</taxon>
        <taxon>Datura</taxon>
    </lineage>
</organism>
<feature type="region of interest" description="Disordered" evidence="1">
    <location>
        <begin position="59"/>
        <end position="104"/>
    </location>
</feature>
<gene>
    <name evidence="2" type="ORF">HAX54_005541</name>
</gene>
<keyword evidence="3" id="KW-1185">Reference proteome</keyword>
<feature type="compositionally biased region" description="Low complexity" evidence="1">
    <location>
        <begin position="1"/>
        <end position="15"/>
    </location>
</feature>
<dbReference type="Proteomes" id="UP000823775">
    <property type="component" value="Unassembled WGS sequence"/>
</dbReference>
<name>A0ABS8T8Z8_DATST</name>
<feature type="compositionally biased region" description="Acidic residues" evidence="1">
    <location>
        <begin position="79"/>
        <end position="92"/>
    </location>
</feature>
<dbReference type="EMBL" id="JACEIK010001279">
    <property type="protein sequence ID" value="MCD7467885.1"/>
    <property type="molecule type" value="Genomic_DNA"/>
</dbReference>
<accession>A0ABS8T8Z8</accession>
<sequence length="104" mass="11438">MAPKSTKGKGVTSSSQGPKRARMGQEAPMKDASIPKQPTSPYRLLGSWSKKIKKLGQFLRSPFDDDDPIEDEQARVDSDLESNNDDGEDFEMGESTYAPIGDED</sequence>
<comment type="caution">
    <text evidence="2">The sequence shown here is derived from an EMBL/GenBank/DDBJ whole genome shotgun (WGS) entry which is preliminary data.</text>
</comment>
<feature type="region of interest" description="Disordered" evidence="1">
    <location>
        <begin position="1"/>
        <end position="43"/>
    </location>
</feature>